<reference evidence="3 4" key="1">
    <citation type="submission" date="2016-10" db="EMBL/GenBank/DDBJ databases">
        <title>The Draft Genome Sequence of Actinokineospora bangkokensis 44EHWT reveals the biosynthetic pathway of antifungal compounds Thailandins with unusual extender unit butylmalonyl-CoA.</title>
        <authorList>
            <person name="Greule A."/>
            <person name="Intra B."/>
            <person name="Flemming S."/>
            <person name="Rommel M.G."/>
            <person name="Panbangred W."/>
            <person name="Bechthold A."/>
        </authorList>
    </citation>
    <scope>NUCLEOTIDE SEQUENCE [LARGE SCALE GENOMIC DNA]</scope>
    <source>
        <strain evidence="3 4">44EHW</strain>
    </source>
</reference>
<evidence type="ECO:0000313" key="3">
    <source>
        <dbReference type="EMBL" id="OLR95418.1"/>
    </source>
</evidence>
<dbReference type="PANTHER" id="PTHR11461">
    <property type="entry name" value="SERINE PROTEASE INHIBITOR, SERPIN"/>
    <property type="match status" value="1"/>
</dbReference>
<accession>A0A1Q9LTR4</accession>
<dbReference type="EMBL" id="MKQR01000002">
    <property type="protein sequence ID" value="OLR95418.1"/>
    <property type="molecule type" value="Genomic_DNA"/>
</dbReference>
<proteinExistence type="inferred from homology"/>
<organism evidence="3 4">
    <name type="scientific">Actinokineospora bangkokensis</name>
    <dbReference type="NCBI Taxonomy" id="1193682"/>
    <lineage>
        <taxon>Bacteria</taxon>
        <taxon>Bacillati</taxon>
        <taxon>Actinomycetota</taxon>
        <taxon>Actinomycetes</taxon>
        <taxon>Pseudonocardiales</taxon>
        <taxon>Pseudonocardiaceae</taxon>
        <taxon>Actinokineospora</taxon>
    </lineage>
</organism>
<dbReference type="PANTHER" id="PTHR11461:SF211">
    <property type="entry name" value="GH10112P-RELATED"/>
    <property type="match status" value="1"/>
</dbReference>
<protein>
    <recommendedName>
        <fullName evidence="2">Serpin domain-containing protein</fullName>
    </recommendedName>
</protein>
<dbReference type="Gene3D" id="2.30.39.10">
    <property type="entry name" value="Alpha-1-antitrypsin, domain 1"/>
    <property type="match status" value="1"/>
</dbReference>
<dbReference type="GO" id="GO:0005615">
    <property type="term" value="C:extracellular space"/>
    <property type="evidence" value="ECO:0007669"/>
    <property type="project" value="InterPro"/>
</dbReference>
<dbReference type="PROSITE" id="PS00284">
    <property type="entry name" value="SERPIN"/>
    <property type="match status" value="1"/>
</dbReference>
<dbReference type="Gene3D" id="3.30.497.10">
    <property type="entry name" value="Antithrombin, subunit I, domain 2"/>
    <property type="match status" value="1"/>
</dbReference>
<dbReference type="InterPro" id="IPR023796">
    <property type="entry name" value="Serpin_dom"/>
</dbReference>
<dbReference type="GO" id="GO:0004867">
    <property type="term" value="F:serine-type endopeptidase inhibitor activity"/>
    <property type="evidence" value="ECO:0007669"/>
    <property type="project" value="InterPro"/>
</dbReference>
<dbReference type="InterPro" id="IPR036186">
    <property type="entry name" value="Serpin_sf"/>
</dbReference>
<evidence type="ECO:0000313" key="4">
    <source>
        <dbReference type="Proteomes" id="UP000186040"/>
    </source>
</evidence>
<dbReference type="InterPro" id="IPR042185">
    <property type="entry name" value="Serpin_sf_2"/>
</dbReference>
<feature type="domain" description="Serpin" evidence="2">
    <location>
        <begin position="8"/>
        <end position="356"/>
    </location>
</feature>
<gene>
    <name evidence="3" type="ORF">BJP25_06630</name>
</gene>
<dbReference type="Proteomes" id="UP000186040">
    <property type="component" value="Unassembled WGS sequence"/>
</dbReference>
<sequence>MGHLDFALSVHRALAPDVSEQACWSPYSMAAALNLLTLGARGRTRDELVDLLGEDVEALAATLAESPAQDDDDKVAYAVANTLWVDAQTPVEQGFAAALSGGVRNAPFRAEPEKARDAINADVAGTTRDLIPELIPPGLISSDTIAALVNALYLKTGWRKEFQRSGTQDMPFHTPHGAVDVPTMRVSHKVSYRAQDGWQAVSIPAQGLVEATVLLPDAPLAEAEPQLTGDLLRTLLSPAPARQVALWLPKFSLDASYEAEKALQLLGIRSVFDEIGADLSGISAERLRVDTILHKAVLTIDEQGLEGAAATAAIMTRGGPPRVEEPVQVVVDRPFLFLVRHRAAGLTYFLARVVNPA</sequence>
<dbReference type="SUPFAM" id="SSF56574">
    <property type="entry name" value="Serpins"/>
    <property type="match status" value="1"/>
</dbReference>
<comment type="caution">
    <text evidence="3">The sequence shown here is derived from an EMBL/GenBank/DDBJ whole genome shotgun (WGS) entry which is preliminary data.</text>
</comment>
<dbReference type="SMART" id="SM00093">
    <property type="entry name" value="SERPIN"/>
    <property type="match status" value="1"/>
</dbReference>
<dbReference type="InterPro" id="IPR000215">
    <property type="entry name" value="Serpin_fam"/>
</dbReference>
<comment type="similarity">
    <text evidence="1">Belongs to the serpin family.</text>
</comment>
<evidence type="ECO:0000259" key="2">
    <source>
        <dbReference type="SMART" id="SM00093"/>
    </source>
</evidence>
<dbReference type="OrthoDB" id="9764871at2"/>
<dbReference type="CDD" id="cd19590">
    <property type="entry name" value="serpin_thermopin-like"/>
    <property type="match status" value="1"/>
</dbReference>
<evidence type="ECO:0000256" key="1">
    <source>
        <dbReference type="RuleBase" id="RU000411"/>
    </source>
</evidence>
<dbReference type="InterPro" id="IPR042178">
    <property type="entry name" value="Serpin_sf_1"/>
</dbReference>
<dbReference type="AlphaFoldDB" id="A0A1Q9LTR4"/>
<dbReference type="Pfam" id="PF00079">
    <property type="entry name" value="Serpin"/>
    <property type="match status" value="1"/>
</dbReference>
<keyword evidence="4" id="KW-1185">Reference proteome</keyword>
<dbReference type="RefSeq" id="WP_075972859.1">
    <property type="nucleotide sequence ID" value="NZ_MKQR01000002.1"/>
</dbReference>
<dbReference type="InterPro" id="IPR023795">
    <property type="entry name" value="Serpin_CS"/>
</dbReference>
<dbReference type="STRING" id="1193682.BJP25_06630"/>
<name>A0A1Q9LTR4_9PSEU</name>